<evidence type="ECO:0000256" key="1">
    <source>
        <dbReference type="SAM" id="MobiDB-lite"/>
    </source>
</evidence>
<dbReference type="EMBL" id="BPQB01000034">
    <property type="protein sequence ID" value="GJE93701.1"/>
    <property type="molecule type" value="Genomic_DNA"/>
</dbReference>
<feature type="region of interest" description="Disordered" evidence="1">
    <location>
        <begin position="140"/>
        <end position="164"/>
    </location>
</feature>
<accession>A0A9P3LFN0</accession>
<organism evidence="2 3">
    <name type="scientific">Phanerochaete sordida</name>
    <dbReference type="NCBI Taxonomy" id="48140"/>
    <lineage>
        <taxon>Eukaryota</taxon>
        <taxon>Fungi</taxon>
        <taxon>Dikarya</taxon>
        <taxon>Basidiomycota</taxon>
        <taxon>Agaricomycotina</taxon>
        <taxon>Agaricomycetes</taxon>
        <taxon>Polyporales</taxon>
        <taxon>Phanerochaetaceae</taxon>
        <taxon>Phanerochaete</taxon>
    </lineage>
</organism>
<feature type="region of interest" description="Disordered" evidence="1">
    <location>
        <begin position="76"/>
        <end position="101"/>
    </location>
</feature>
<feature type="compositionally biased region" description="Basic and acidic residues" evidence="1">
    <location>
        <begin position="92"/>
        <end position="101"/>
    </location>
</feature>
<comment type="caution">
    <text evidence="2">The sequence shown here is derived from an EMBL/GenBank/DDBJ whole genome shotgun (WGS) entry which is preliminary data.</text>
</comment>
<proteinExistence type="predicted"/>
<feature type="compositionally biased region" description="Low complexity" evidence="1">
    <location>
        <begin position="145"/>
        <end position="164"/>
    </location>
</feature>
<keyword evidence="3" id="KW-1185">Reference proteome</keyword>
<name>A0A9P3LFN0_9APHY</name>
<dbReference type="Proteomes" id="UP000703269">
    <property type="component" value="Unassembled WGS sequence"/>
</dbReference>
<dbReference type="AlphaFoldDB" id="A0A9P3LFN0"/>
<evidence type="ECO:0000313" key="3">
    <source>
        <dbReference type="Proteomes" id="UP000703269"/>
    </source>
</evidence>
<reference evidence="2 3" key="1">
    <citation type="submission" date="2021-08" db="EMBL/GenBank/DDBJ databases">
        <title>Draft Genome Sequence of Phanerochaete sordida strain YK-624.</title>
        <authorList>
            <person name="Mori T."/>
            <person name="Dohra H."/>
            <person name="Suzuki T."/>
            <person name="Kawagishi H."/>
            <person name="Hirai H."/>
        </authorList>
    </citation>
    <scope>NUCLEOTIDE SEQUENCE [LARGE SCALE GENOMIC DNA]</scope>
    <source>
        <strain evidence="2 3">YK-624</strain>
    </source>
</reference>
<protein>
    <submittedName>
        <fullName evidence="2">Uncharacterized protein</fullName>
    </submittedName>
</protein>
<evidence type="ECO:0000313" key="2">
    <source>
        <dbReference type="EMBL" id="GJE93701.1"/>
    </source>
</evidence>
<feature type="region of interest" description="Disordered" evidence="1">
    <location>
        <begin position="1"/>
        <end position="26"/>
    </location>
</feature>
<gene>
    <name evidence="2" type="ORF">PsYK624_098620</name>
</gene>
<sequence>MRRPTRGRNDAPALANHGARDTRTRRRRWLARPPLSLCPSCVCGWAVSAGLCAPARRGVRPHTPAARHAQEPPRCLFPQRRTPHIPLTPHRPRPDQSDTIVDRNKRFPHSRSRRASRVAFAAQRMLARCPPCLTISTTFPSGASPAARRPQRTPAARAPGRTAAQRADARAGQEGLLLQRCRALRHGAQPGLAAAQGIVFLSNSSPGFQFLGVARRARCPIGLARRAGTSGPLRHTPSTLDPLSACV</sequence>